<dbReference type="Pfam" id="PF19953">
    <property type="entry name" value="EACC1"/>
    <property type="match status" value="1"/>
</dbReference>
<evidence type="ECO:0000313" key="2">
    <source>
        <dbReference type="EMBL" id="PKQ79301.1"/>
    </source>
</evidence>
<sequence length="125" mass="13369">MTTLPAHVFKDSFRPFVELLNEHQVKYQMREMRSGVPMASSGVIEIVQAIGAASMWAGLAAVLAAFIKSRSSRKVIVTTKDNTTIHAEGLTASELERILAIAASIAVIDTGGSQPERSIKNSDGA</sequence>
<keyword evidence="1" id="KW-0812">Transmembrane</keyword>
<organism evidence="2 3">
    <name type="scientific">Aeromonas sobria</name>
    <dbReference type="NCBI Taxonomy" id="646"/>
    <lineage>
        <taxon>Bacteria</taxon>
        <taxon>Pseudomonadati</taxon>
        <taxon>Pseudomonadota</taxon>
        <taxon>Gammaproteobacteria</taxon>
        <taxon>Aeromonadales</taxon>
        <taxon>Aeromonadaceae</taxon>
        <taxon>Aeromonas</taxon>
    </lineage>
</organism>
<dbReference type="AlphaFoldDB" id="A0A2N3J1A2"/>
<keyword evidence="1" id="KW-0472">Membrane</keyword>
<reference evidence="2 3" key="1">
    <citation type="journal article" date="2017" name="Front. Microbiol.">
        <title>Strong Genomic and Phenotypic Heterogeneity in the Aeromonas sobria Species Complex.</title>
        <authorList>
            <person name="Gauthier J."/>
            <person name="Vincent A.T."/>
            <person name="Charette S.J."/>
            <person name="Derome N."/>
        </authorList>
    </citation>
    <scope>NUCLEOTIDE SEQUENCE [LARGE SCALE GENOMIC DNA]</scope>
    <source>
        <strain evidence="2 3">JF2635</strain>
    </source>
</reference>
<comment type="caution">
    <text evidence="2">The sequence shown here is derived from an EMBL/GenBank/DDBJ whole genome shotgun (WGS) entry which is preliminary data.</text>
</comment>
<dbReference type="RefSeq" id="WP_101317316.1">
    <property type="nucleotide sequence ID" value="NZ_CAWNSS010000031.1"/>
</dbReference>
<name>A0A2N3J1A2_AERSO</name>
<accession>A0A2N3J1A2</accession>
<keyword evidence="1" id="KW-1133">Transmembrane helix</keyword>
<protein>
    <submittedName>
        <fullName evidence="2">Uncharacterized protein</fullName>
    </submittedName>
</protein>
<evidence type="ECO:0000256" key="1">
    <source>
        <dbReference type="SAM" id="Phobius"/>
    </source>
</evidence>
<dbReference type="EMBL" id="LJZX01000031">
    <property type="protein sequence ID" value="PKQ79301.1"/>
    <property type="molecule type" value="Genomic_DNA"/>
</dbReference>
<proteinExistence type="predicted"/>
<feature type="transmembrane region" description="Helical" evidence="1">
    <location>
        <begin position="46"/>
        <end position="67"/>
    </location>
</feature>
<dbReference type="Proteomes" id="UP000233526">
    <property type="component" value="Unassembled WGS sequence"/>
</dbReference>
<evidence type="ECO:0000313" key="3">
    <source>
        <dbReference type="Proteomes" id="UP000233526"/>
    </source>
</evidence>
<dbReference type="InterPro" id="IPR045428">
    <property type="entry name" value="EACC1"/>
</dbReference>
<gene>
    <name evidence="2" type="ORF">AOX56_14225</name>
</gene>